<gene>
    <name evidence="6" type="ORF">BST85_00165</name>
</gene>
<dbReference type="Pfam" id="PF00202">
    <property type="entry name" value="Aminotran_3"/>
    <property type="match status" value="1"/>
</dbReference>
<sequence>MKTTIPSISVQQAEELLKLHYGLDATATYLYGDQDLNYQIHSPEGNFLLKLSTDQRANRTRQEQEKILVGLVGKISDLSIPGLKPALNGALEISTQVGQKTISVRLFSWITGRLWANVNPHTQNLRAQLGSAAGKLNRAMRELPQQEGRSNFRWDLAQSNWTTDHTNDFQGERLEWIRYFQGRFEDLQPAYGNLRKQLIHNDLNDYNIVVSEEAIEPQVKGFIDFGDACYSQSINELAILITYAVMGTSEPLGAACEVILAYQDQSPLQEDELIHLYALVGMRLVTSVTVSHIRKQEDPEDEYLVISEEPAWNLLEQWFQLSEELAHYSFRNACGKHAHPSQDAFYQWANGLEIDIRELFPDQQDKKEVVLLDLKPSSTWAGSREEFNDLDLFQFRIDRLQAEFADKFIAGGYLEPRPLYTSTAYDRDGNSGSESRTVHLGVDFWLPAGTPVHALFHGTVFTATNDAGFKEYGGLIILKHKENGIEFFTLYGHLSADSPNQFAVGDTVEKGQQLGVLGEPSENGVWAPHLHFQIMLSMLDYTLDFPGVGYKSELAVWKSLCPDPNLLFSKEELTTQYDAETEDLIHRRSRSLGKSLSLSYREPLHIVRGDGPYLMDPWARKYLDTVNNVAHVGHEHPAVVQAAKKQLSVLNTNTRYLHPAVLDYADRLRKKLPDHIEVIYLVNSGSEANELALRMANTWSGSKEILALEMGYHGNTNAVIDVSSYKFDRKGGGGKPAHTHLLPLPDPFRGIHTDKDCGEKYSRYALERLKSIERNGTGPASFIHESILSCGGQIVPPENYFNQIYSMIQEAGGLCIADEVQTGFGRTGSRFWAFELFGLEPDIVTMGKPAGNGHPLGIVACTRKVAERFANGMEFFNTFGGNPVSSRTGKAVLDVILKDELQSHAQKMGDYLKAGLRKLQQEHPILADIRGEGLFLGVELCDLEKRPLTPQTNYLVNRMKEFGILTSSDGPDENVIKIKPPMVFDKVNADEFLGRLSQIISEDFMKKI</sequence>
<dbReference type="SUPFAM" id="SSF51261">
    <property type="entry name" value="Duplicated hybrid motif"/>
    <property type="match status" value="1"/>
</dbReference>
<dbReference type="InterPro" id="IPR011055">
    <property type="entry name" value="Dup_hybrid_motif"/>
</dbReference>
<dbReference type="CDD" id="cd00610">
    <property type="entry name" value="OAT_like"/>
    <property type="match status" value="1"/>
</dbReference>
<feature type="domain" description="Aminoglycoside phosphotransferase" evidence="5">
    <location>
        <begin position="36"/>
        <end position="250"/>
    </location>
</feature>
<name>A0A2S7KLJ8_9FLAO</name>
<dbReference type="EMBL" id="MQUB01000001">
    <property type="protein sequence ID" value="PQB03482.1"/>
    <property type="molecule type" value="Genomic_DNA"/>
</dbReference>
<dbReference type="Gene3D" id="3.90.1150.10">
    <property type="entry name" value="Aspartate Aminotransferase, domain 1"/>
    <property type="match status" value="1"/>
</dbReference>
<dbReference type="GO" id="GO:0008483">
    <property type="term" value="F:transaminase activity"/>
    <property type="evidence" value="ECO:0007669"/>
    <property type="project" value="InterPro"/>
</dbReference>
<protein>
    <submittedName>
        <fullName evidence="6">Peptidase M23</fullName>
    </submittedName>
</protein>
<comment type="caution">
    <text evidence="6">The sequence shown here is derived from an EMBL/GenBank/DDBJ whole genome shotgun (WGS) entry which is preliminary data.</text>
</comment>
<evidence type="ECO:0000256" key="2">
    <source>
        <dbReference type="ARBA" id="ARBA00008954"/>
    </source>
</evidence>
<evidence type="ECO:0000259" key="4">
    <source>
        <dbReference type="Pfam" id="PF01551"/>
    </source>
</evidence>
<dbReference type="InterPro" id="IPR049704">
    <property type="entry name" value="Aminotrans_3_PPA_site"/>
</dbReference>
<dbReference type="SUPFAM" id="SSF56112">
    <property type="entry name" value="Protein kinase-like (PK-like)"/>
    <property type="match status" value="1"/>
</dbReference>
<dbReference type="Pfam" id="PF01636">
    <property type="entry name" value="APH"/>
    <property type="match status" value="1"/>
</dbReference>
<reference evidence="6 7" key="1">
    <citation type="submission" date="2016-11" db="EMBL/GenBank/DDBJ databases">
        <title>Trade-off between light-utilization and light-protection in marine flavobacteria.</title>
        <authorList>
            <person name="Kumagai Y."/>
        </authorList>
    </citation>
    <scope>NUCLEOTIDE SEQUENCE [LARGE SCALE GENOMIC DNA]</scope>
    <source>
        <strain evidence="6 7">NBRC 107741</strain>
    </source>
</reference>
<dbReference type="InterPro" id="IPR005814">
    <property type="entry name" value="Aminotrans_3"/>
</dbReference>
<proteinExistence type="inferred from homology"/>
<dbReference type="InterPro" id="IPR015424">
    <property type="entry name" value="PyrdxlP-dep_Trfase"/>
</dbReference>
<dbReference type="Gene3D" id="3.40.640.10">
    <property type="entry name" value="Type I PLP-dependent aspartate aminotransferase-like (Major domain)"/>
    <property type="match status" value="1"/>
</dbReference>
<evidence type="ECO:0000313" key="6">
    <source>
        <dbReference type="EMBL" id="PQB03482.1"/>
    </source>
</evidence>
<dbReference type="InterPro" id="IPR015422">
    <property type="entry name" value="PyrdxlP-dep_Trfase_small"/>
</dbReference>
<dbReference type="Pfam" id="PF01551">
    <property type="entry name" value="Peptidase_M23"/>
    <property type="match status" value="1"/>
</dbReference>
<dbReference type="PROSITE" id="PS00600">
    <property type="entry name" value="AA_TRANSFER_CLASS_3"/>
    <property type="match status" value="1"/>
</dbReference>
<dbReference type="AlphaFoldDB" id="A0A2S7KLJ8"/>
<dbReference type="InterPro" id="IPR016047">
    <property type="entry name" value="M23ase_b-sheet_dom"/>
</dbReference>
<dbReference type="InterPro" id="IPR015421">
    <property type="entry name" value="PyrdxlP-dep_Trfase_major"/>
</dbReference>
<dbReference type="CDD" id="cd12797">
    <property type="entry name" value="M23_peptidase"/>
    <property type="match status" value="1"/>
</dbReference>
<feature type="domain" description="M23ase beta-sheet core" evidence="4">
    <location>
        <begin position="438"/>
        <end position="535"/>
    </location>
</feature>
<comment type="cofactor">
    <cofactor evidence="1">
        <name>pyridoxal 5'-phosphate</name>
        <dbReference type="ChEBI" id="CHEBI:597326"/>
    </cofactor>
</comment>
<dbReference type="Gene3D" id="3.90.1200.10">
    <property type="match status" value="1"/>
</dbReference>
<dbReference type="GO" id="GO:0030170">
    <property type="term" value="F:pyridoxal phosphate binding"/>
    <property type="evidence" value="ECO:0007669"/>
    <property type="project" value="InterPro"/>
</dbReference>
<evidence type="ECO:0000256" key="1">
    <source>
        <dbReference type="ARBA" id="ARBA00001933"/>
    </source>
</evidence>
<dbReference type="OrthoDB" id="9801052at2"/>
<dbReference type="InterPro" id="IPR002575">
    <property type="entry name" value="Aminoglycoside_PTrfase"/>
</dbReference>
<dbReference type="Gene3D" id="2.70.70.10">
    <property type="entry name" value="Glucose Permease (Domain IIA)"/>
    <property type="match status" value="1"/>
</dbReference>
<dbReference type="SUPFAM" id="SSF53383">
    <property type="entry name" value="PLP-dependent transferases"/>
    <property type="match status" value="1"/>
</dbReference>
<keyword evidence="7" id="KW-1185">Reference proteome</keyword>
<dbReference type="PANTHER" id="PTHR45688:SF13">
    <property type="entry name" value="ALANINE--GLYOXYLATE AMINOTRANSFERASE 2-LIKE"/>
    <property type="match status" value="1"/>
</dbReference>
<keyword evidence="3" id="KW-0663">Pyridoxal phosphate</keyword>
<dbReference type="Proteomes" id="UP000239800">
    <property type="component" value="Unassembled WGS sequence"/>
</dbReference>
<organism evidence="6 7">
    <name type="scientific">Aureitalea marina</name>
    <dbReference type="NCBI Taxonomy" id="930804"/>
    <lineage>
        <taxon>Bacteria</taxon>
        <taxon>Pseudomonadati</taxon>
        <taxon>Bacteroidota</taxon>
        <taxon>Flavobacteriia</taxon>
        <taxon>Flavobacteriales</taxon>
        <taxon>Flavobacteriaceae</taxon>
        <taxon>Aureitalea</taxon>
    </lineage>
</organism>
<evidence type="ECO:0000313" key="7">
    <source>
        <dbReference type="Proteomes" id="UP000239800"/>
    </source>
</evidence>
<evidence type="ECO:0000259" key="5">
    <source>
        <dbReference type="Pfam" id="PF01636"/>
    </source>
</evidence>
<accession>A0A2S7KLJ8</accession>
<evidence type="ECO:0000256" key="3">
    <source>
        <dbReference type="ARBA" id="ARBA00022898"/>
    </source>
</evidence>
<comment type="similarity">
    <text evidence="2">Belongs to the class-III pyridoxal-phosphate-dependent aminotransferase family.</text>
</comment>
<dbReference type="PANTHER" id="PTHR45688">
    <property type="match status" value="1"/>
</dbReference>
<dbReference type="InterPro" id="IPR011009">
    <property type="entry name" value="Kinase-like_dom_sf"/>
</dbReference>
<dbReference type="RefSeq" id="WP_104811406.1">
    <property type="nucleotide sequence ID" value="NZ_MQUB01000001.1"/>
</dbReference>